<evidence type="ECO:0000313" key="3">
    <source>
        <dbReference type="Proteomes" id="UP000054279"/>
    </source>
</evidence>
<dbReference type="AlphaFoldDB" id="A0A0C9U7I5"/>
<reference evidence="2 3" key="1">
    <citation type="submission" date="2014-06" db="EMBL/GenBank/DDBJ databases">
        <title>Evolutionary Origins and Diversification of the Mycorrhizal Mutualists.</title>
        <authorList>
            <consortium name="DOE Joint Genome Institute"/>
            <consortium name="Mycorrhizal Genomics Consortium"/>
            <person name="Kohler A."/>
            <person name="Kuo A."/>
            <person name="Nagy L.G."/>
            <person name="Floudas D."/>
            <person name="Copeland A."/>
            <person name="Barry K.W."/>
            <person name="Cichocki N."/>
            <person name="Veneault-Fourrey C."/>
            <person name="LaButti K."/>
            <person name="Lindquist E.A."/>
            <person name="Lipzen A."/>
            <person name="Lundell T."/>
            <person name="Morin E."/>
            <person name="Murat C."/>
            <person name="Riley R."/>
            <person name="Ohm R."/>
            <person name="Sun H."/>
            <person name="Tunlid A."/>
            <person name="Henrissat B."/>
            <person name="Grigoriev I.V."/>
            <person name="Hibbett D.S."/>
            <person name="Martin F."/>
        </authorList>
    </citation>
    <scope>NUCLEOTIDE SEQUENCE [LARGE SCALE GENOMIC DNA]</scope>
    <source>
        <strain evidence="2 3">SS14</strain>
    </source>
</reference>
<evidence type="ECO:0000259" key="1">
    <source>
        <dbReference type="Pfam" id="PF03184"/>
    </source>
</evidence>
<dbReference type="GO" id="GO:0005634">
    <property type="term" value="C:nucleus"/>
    <property type="evidence" value="ECO:0007669"/>
    <property type="project" value="TreeGrafter"/>
</dbReference>
<dbReference type="EMBL" id="KN837438">
    <property type="protein sequence ID" value="KIJ25042.1"/>
    <property type="molecule type" value="Genomic_DNA"/>
</dbReference>
<dbReference type="HOGENOM" id="CLU_013929_2_0_1"/>
<dbReference type="InterPro" id="IPR050863">
    <property type="entry name" value="CenT-Element_Derived"/>
</dbReference>
<feature type="non-terminal residue" evidence="2">
    <location>
        <position position="1"/>
    </location>
</feature>
<dbReference type="PANTHER" id="PTHR19303">
    <property type="entry name" value="TRANSPOSON"/>
    <property type="match status" value="1"/>
</dbReference>
<feature type="non-terminal residue" evidence="2">
    <location>
        <position position="214"/>
    </location>
</feature>
<accession>A0A0C9U7I5</accession>
<dbReference type="GO" id="GO:0003677">
    <property type="term" value="F:DNA binding"/>
    <property type="evidence" value="ECO:0007669"/>
    <property type="project" value="TreeGrafter"/>
</dbReference>
<dbReference type="Gene3D" id="3.30.420.10">
    <property type="entry name" value="Ribonuclease H-like superfamily/Ribonuclease H"/>
    <property type="match status" value="1"/>
</dbReference>
<evidence type="ECO:0000313" key="2">
    <source>
        <dbReference type="EMBL" id="KIJ25042.1"/>
    </source>
</evidence>
<organism evidence="2 3">
    <name type="scientific">Sphaerobolus stellatus (strain SS14)</name>
    <dbReference type="NCBI Taxonomy" id="990650"/>
    <lineage>
        <taxon>Eukaryota</taxon>
        <taxon>Fungi</taxon>
        <taxon>Dikarya</taxon>
        <taxon>Basidiomycota</taxon>
        <taxon>Agaricomycotina</taxon>
        <taxon>Agaricomycetes</taxon>
        <taxon>Phallomycetidae</taxon>
        <taxon>Geastrales</taxon>
        <taxon>Sphaerobolaceae</taxon>
        <taxon>Sphaerobolus</taxon>
    </lineage>
</organism>
<dbReference type="Proteomes" id="UP000054279">
    <property type="component" value="Unassembled WGS sequence"/>
</dbReference>
<protein>
    <recommendedName>
        <fullName evidence="1">DDE-1 domain-containing protein</fullName>
    </recommendedName>
</protein>
<dbReference type="Pfam" id="PF03184">
    <property type="entry name" value="DDE_1"/>
    <property type="match status" value="1"/>
</dbReference>
<proteinExistence type="predicted"/>
<dbReference type="InterPro" id="IPR036397">
    <property type="entry name" value="RNaseH_sf"/>
</dbReference>
<feature type="domain" description="DDE-1" evidence="1">
    <location>
        <begin position="127"/>
        <end position="212"/>
    </location>
</feature>
<gene>
    <name evidence="2" type="ORF">M422DRAFT_147688</name>
</gene>
<name>A0A0C9U7I5_SPHS4</name>
<keyword evidence="3" id="KW-1185">Reference proteome</keyword>
<dbReference type="OrthoDB" id="3265672at2759"/>
<dbReference type="InterPro" id="IPR004875">
    <property type="entry name" value="DDE_SF_endonuclease_dom"/>
</dbReference>
<dbReference type="PANTHER" id="PTHR19303:SF74">
    <property type="entry name" value="POGO TRANSPOSABLE ELEMENT WITH KRAB DOMAIN"/>
    <property type="match status" value="1"/>
</dbReference>
<sequence>FINLHPEISAYRARPLDPKRARAFNPGTINNYFDLLANTISHYNIPVENIYNTDEKGVQLGGGKKSSSTQRIFATGSRNRYVLKADSLLLCTIIETVSADGELCPPGIIMPPGATGDWMDVEGVGCFTQSVNGWTDNTICHQWFEKAFIPFAKGRNISGQPILLVSDGHQSHETSEMHQLAFDNEIILLSLPPHCTHKLQPLDVGVFGPFQQAW</sequence>